<sequence>MSPLDDLAALNRLQLLITRRLDGMLHGDYLGLLPGLGSEPGEAREYRAGDDVRRMDWPVTARTTVPHVRTTIADRELEAWLAIDLSASLSFGTANCFKRDLAINATAALAHLVGRGGNRVGAVVSSGEDTKLIQARPGRAGARSLLHAVASLPQPTPADQQERPRWKFFAKPSAPPAPASADLATMIDRTGRCARKRGFAAVISDFLGPDHWHRPLRKLAARQQVLCVEIVDPRDAELPDVGVLDVIDPESGQQVEVQTSDPGLRAAYAAAAQAQRDAVAAAVRRAGASHLRLSTDSDWLRDIVLFVGNQRHARSQGSLRGNTPPTT</sequence>
<protein>
    <submittedName>
        <fullName evidence="2">DUF58 domain-containing protein</fullName>
    </submittedName>
</protein>
<dbReference type="PANTHER" id="PTHR33608:SF6">
    <property type="entry name" value="BLL2464 PROTEIN"/>
    <property type="match status" value="1"/>
</dbReference>
<keyword evidence="3" id="KW-1185">Reference proteome</keyword>
<dbReference type="RefSeq" id="WP_213172661.1">
    <property type="nucleotide sequence ID" value="NZ_CP070496.1"/>
</dbReference>
<dbReference type="InterPro" id="IPR002881">
    <property type="entry name" value="DUF58"/>
</dbReference>
<gene>
    <name evidence="2" type="ORF">JQS30_07075</name>
</gene>
<evidence type="ECO:0000259" key="1">
    <source>
        <dbReference type="Pfam" id="PF01882"/>
    </source>
</evidence>
<dbReference type="AlphaFoldDB" id="A0A895XWQ2"/>
<name>A0A895XWQ2_9ACTN</name>
<reference evidence="2" key="1">
    <citation type="submission" date="2021-02" db="EMBL/GenBank/DDBJ databases">
        <title>Natronoglycomyces albus gen. nov., sp. nov, a haloalkaliphilic actinobacterium from a soda solonchak soil.</title>
        <authorList>
            <person name="Sorokin D.Y."/>
            <person name="Khijniak T.V."/>
            <person name="Zakharycheva A.P."/>
            <person name="Boueva O.V."/>
            <person name="Ariskina E.V."/>
            <person name="Hahnke R.L."/>
            <person name="Bunk B."/>
            <person name="Sproer C."/>
            <person name="Schumann P."/>
            <person name="Evtushenko L.I."/>
            <person name="Kublanov I.V."/>
        </authorList>
    </citation>
    <scope>NUCLEOTIDE SEQUENCE</scope>
    <source>
        <strain evidence="2">DSM 106290</strain>
    </source>
</reference>
<dbReference type="Pfam" id="PF01882">
    <property type="entry name" value="DUF58"/>
    <property type="match status" value="1"/>
</dbReference>
<feature type="domain" description="DUF58" evidence="1">
    <location>
        <begin position="42"/>
        <end position="277"/>
    </location>
</feature>
<dbReference type="KEGG" id="nav:JQS30_07075"/>
<dbReference type="Proteomes" id="UP000662939">
    <property type="component" value="Chromosome"/>
</dbReference>
<dbReference type="EMBL" id="CP070496">
    <property type="protein sequence ID" value="QSB06650.1"/>
    <property type="molecule type" value="Genomic_DNA"/>
</dbReference>
<dbReference type="PANTHER" id="PTHR33608">
    <property type="entry name" value="BLL2464 PROTEIN"/>
    <property type="match status" value="1"/>
</dbReference>
<evidence type="ECO:0000313" key="3">
    <source>
        <dbReference type="Proteomes" id="UP000662939"/>
    </source>
</evidence>
<accession>A0A895XWQ2</accession>
<evidence type="ECO:0000313" key="2">
    <source>
        <dbReference type="EMBL" id="QSB06650.1"/>
    </source>
</evidence>
<proteinExistence type="predicted"/>
<organism evidence="2 3">
    <name type="scientific">Natronoglycomyces albus</name>
    <dbReference type="NCBI Taxonomy" id="2811108"/>
    <lineage>
        <taxon>Bacteria</taxon>
        <taxon>Bacillati</taxon>
        <taxon>Actinomycetota</taxon>
        <taxon>Actinomycetes</taxon>
        <taxon>Glycomycetales</taxon>
        <taxon>Glycomycetaceae</taxon>
        <taxon>Natronoglycomyces</taxon>
    </lineage>
</organism>